<evidence type="ECO:0000313" key="3">
    <source>
        <dbReference type="Proteomes" id="UP001189429"/>
    </source>
</evidence>
<protein>
    <submittedName>
        <fullName evidence="2">Uncharacterized protein</fullName>
    </submittedName>
</protein>
<sequence>EVSWSWLEMVAQMGPETRAQVASGPDGCSGGLVRCVVSARPKSCDHQRCFASWHHRGDERGEHQDNYDFVIYRKDFSVVRFHPNWKSKDFDLCEADPRASAVPPPRDGCGGSNCACTCKYCKHIDRAGTGRVDRERGDGMPPGDLGYQSGRD</sequence>
<organism evidence="2 3">
    <name type="scientific">Prorocentrum cordatum</name>
    <dbReference type="NCBI Taxonomy" id="2364126"/>
    <lineage>
        <taxon>Eukaryota</taxon>
        <taxon>Sar</taxon>
        <taxon>Alveolata</taxon>
        <taxon>Dinophyceae</taxon>
        <taxon>Prorocentrales</taxon>
        <taxon>Prorocentraceae</taxon>
        <taxon>Prorocentrum</taxon>
    </lineage>
</organism>
<name>A0ABN9TRV7_9DINO</name>
<feature type="region of interest" description="Disordered" evidence="1">
    <location>
        <begin position="130"/>
        <end position="152"/>
    </location>
</feature>
<gene>
    <name evidence="2" type="ORF">PCOR1329_LOCUS41714</name>
</gene>
<accession>A0ABN9TRV7</accession>
<evidence type="ECO:0000313" key="2">
    <source>
        <dbReference type="EMBL" id="CAK0848875.1"/>
    </source>
</evidence>
<feature type="non-terminal residue" evidence="2">
    <location>
        <position position="152"/>
    </location>
</feature>
<keyword evidence="3" id="KW-1185">Reference proteome</keyword>
<proteinExistence type="predicted"/>
<dbReference type="Proteomes" id="UP001189429">
    <property type="component" value="Unassembled WGS sequence"/>
</dbReference>
<feature type="non-terminal residue" evidence="2">
    <location>
        <position position="1"/>
    </location>
</feature>
<reference evidence="2" key="1">
    <citation type="submission" date="2023-10" db="EMBL/GenBank/DDBJ databases">
        <authorList>
            <person name="Chen Y."/>
            <person name="Shah S."/>
            <person name="Dougan E. K."/>
            <person name="Thang M."/>
            <person name="Chan C."/>
        </authorList>
    </citation>
    <scope>NUCLEOTIDE SEQUENCE [LARGE SCALE GENOMIC DNA]</scope>
</reference>
<comment type="caution">
    <text evidence="2">The sequence shown here is derived from an EMBL/GenBank/DDBJ whole genome shotgun (WGS) entry which is preliminary data.</text>
</comment>
<evidence type="ECO:0000256" key="1">
    <source>
        <dbReference type="SAM" id="MobiDB-lite"/>
    </source>
</evidence>
<dbReference type="EMBL" id="CAUYUJ010015016">
    <property type="protein sequence ID" value="CAK0848875.1"/>
    <property type="molecule type" value="Genomic_DNA"/>
</dbReference>